<dbReference type="Pfam" id="PF12335">
    <property type="entry name" value="SBF2"/>
    <property type="match status" value="1"/>
</dbReference>
<dbReference type="InterPro" id="IPR017853">
    <property type="entry name" value="GH"/>
</dbReference>
<feature type="domain" description="Glycosyl hydrolase family 13 catalytic" evidence="8">
    <location>
        <begin position="34"/>
        <end position="420"/>
    </location>
</feature>
<dbReference type="Pfam" id="PF00128">
    <property type="entry name" value="Alpha-amylase"/>
    <property type="match status" value="1"/>
</dbReference>
<dbReference type="Proteomes" id="UP000075809">
    <property type="component" value="Unassembled WGS sequence"/>
</dbReference>
<accession>A0A151WTJ3</accession>
<evidence type="ECO:0000256" key="7">
    <source>
        <dbReference type="SAM" id="SignalP"/>
    </source>
</evidence>
<evidence type="ECO:0000256" key="4">
    <source>
        <dbReference type="ARBA" id="ARBA00023180"/>
    </source>
</evidence>
<comment type="catalytic activity">
    <reaction evidence="1">
        <text>Hydrolysis of terminal, non-reducing (1-&gt;4)-linked alpha-D-glucose residues with release of alpha-D-glucose.</text>
        <dbReference type="EC" id="3.2.1.20"/>
    </reaction>
</comment>
<dbReference type="PANTHER" id="PTHR10357">
    <property type="entry name" value="ALPHA-AMYLASE FAMILY MEMBER"/>
    <property type="match status" value="1"/>
</dbReference>
<evidence type="ECO:0000259" key="8">
    <source>
        <dbReference type="SMART" id="SM00642"/>
    </source>
</evidence>
<evidence type="ECO:0000256" key="3">
    <source>
        <dbReference type="ARBA" id="ARBA00012741"/>
    </source>
</evidence>
<evidence type="ECO:0000256" key="6">
    <source>
        <dbReference type="SAM" id="MobiDB-lite"/>
    </source>
</evidence>
<evidence type="ECO:0000313" key="10">
    <source>
        <dbReference type="Proteomes" id="UP000075809"/>
    </source>
</evidence>
<protein>
    <recommendedName>
        <fullName evidence="3">alpha-glucosidase</fullName>
        <ecNumber evidence="3">3.2.1.20</ecNumber>
    </recommendedName>
</protein>
<feature type="region of interest" description="Disordered" evidence="6">
    <location>
        <begin position="569"/>
        <end position="665"/>
    </location>
</feature>
<evidence type="ECO:0000256" key="1">
    <source>
        <dbReference type="ARBA" id="ARBA00001657"/>
    </source>
</evidence>
<dbReference type="SMART" id="SM00642">
    <property type="entry name" value="Aamy"/>
    <property type="match status" value="1"/>
</dbReference>
<dbReference type="EMBL" id="KQ982753">
    <property type="protein sequence ID" value="KYQ51252.1"/>
    <property type="molecule type" value="Genomic_DNA"/>
</dbReference>
<evidence type="ECO:0000256" key="2">
    <source>
        <dbReference type="ARBA" id="ARBA00008061"/>
    </source>
</evidence>
<keyword evidence="10" id="KW-1185">Reference proteome</keyword>
<comment type="similarity">
    <text evidence="2">Belongs to the glycosyl hydrolase 13 family.</text>
</comment>
<feature type="compositionally biased region" description="Basic and acidic residues" evidence="6">
    <location>
        <begin position="595"/>
        <end position="613"/>
    </location>
</feature>
<keyword evidence="4" id="KW-0325">Glycoprotein</keyword>
<dbReference type="AlphaFoldDB" id="A0A151WTJ3"/>
<reference evidence="9 10" key="1">
    <citation type="submission" date="2015-09" db="EMBL/GenBank/DDBJ databases">
        <title>Trachymyrmex zeteki WGS genome.</title>
        <authorList>
            <person name="Nygaard S."/>
            <person name="Hu H."/>
            <person name="Boomsma J."/>
            <person name="Zhang G."/>
        </authorList>
    </citation>
    <scope>NUCLEOTIDE SEQUENCE [LARGE SCALE GENOMIC DNA]</scope>
    <source>
        <strain evidence="9">Tzet28-1</strain>
        <tissue evidence="9">Whole body</tissue>
    </source>
</reference>
<dbReference type="GO" id="GO:0004558">
    <property type="term" value="F:alpha-1,4-glucosidase activity"/>
    <property type="evidence" value="ECO:0007669"/>
    <property type="project" value="UniProtKB-EC"/>
</dbReference>
<sequence length="916" mass="105231">MSWAIRLCALLLLASSSFAKIQNKSWWNNTVFYQIYPRSLYDSDADGIGDLKGITSKLDYIAKTGINAIWLSPIYTSPMVDFGYDISDFVDIDPIFGSLEDFKTLLARAKELDLKVVLDLVPNHSSDKHIWFQKALQGHKKYKNYYVWADGKNNDKTPPNNWISVFGRSAWTYVESQKQWYLHQFEYRQPDLNFRNPNVRKEMLNILKFWMDLGVDGFRVDSAPFIYEDSELRDEPKSNIDGATLQEHTYLKHIYTMDLIDTYKLFGEWRKFMDSYASKHNQNQKLMLMEAYSDPEHTMQYYNYDLIPFNFKFITNVNATSSAQEFKQQIDLWMNSMPRGKIANWAMGNHDNPRVASRYPNRSDQMIMLSMILPGLAVTYNGEEIGMVDKRDISWEDTQDPQGCIAGKNKFKSTSRDPERTPFQWDATKHAGFSTANSTWLPVHQNYKKLNLANQMAADKSHYKIYKTLAHMHRTEPALTEGSYKSITTNNDTVLGIIRNNGSRVVLLLINFSDDEQQVVNLSREELPSILKVKVSSMGSKVKHGFGAGLSYEDYEAIARHKLERQGSANLSRTRKYPPGMTYEEIASSRSVSSKKQENRIEQDDISPDRDSQESIEPIQEQDIKATGPDPYEKLNYKADMPCSSDSTSDQDGYGPSTSLDSNMDGRRIWQRSGSSGSVQSWASSLSADSQSEEAAADFMKAFVPLLFDAPNTIDQEQKANFGQMVLTESGRIWFSRVVNARRARACVTEASFYSLAQHFAVALFECHEADDFAPAKSLMNMCFTFYHEVEVPGLEPYREYLYTHLRVQPIWTSMRFWTAAFFDAVQCERASRPVPPRPKSLDQESIAAEDRKFQANIVFGQLGTFTCNMHAFGLSRALCTEFLRKQCIIANLTKEQEKMLRDNIDRMFDETEPWR</sequence>
<evidence type="ECO:0000256" key="5">
    <source>
        <dbReference type="ARBA" id="ARBA00023295"/>
    </source>
</evidence>
<dbReference type="SUPFAM" id="SSF51445">
    <property type="entry name" value="(Trans)glycosidases"/>
    <property type="match status" value="1"/>
</dbReference>
<dbReference type="Gene3D" id="3.90.400.10">
    <property type="entry name" value="Oligo-1,6-glucosidase, Domain 2"/>
    <property type="match status" value="1"/>
</dbReference>
<dbReference type="InterPro" id="IPR006047">
    <property type="entry name" value="GH13_cat_dom"/>
</dbReference>
<keyword evidence="5" id="KW-0326">Glycosidase</keyword>
<dbReference type="PANTHER" id="PTHR10357:SF179">
    <property type="entry name" value="NEUTRAL AND BASIC AMINO ACID TRANSPORT PROTEIN RBAT"/>
    <property type="match status" value="1"/>
</dbReference>
<dbReference type="FunFam" id="3.90.400.10:FF:000001">
    <property type="entry name" value="Maltase A3, isoform A"/>
    <property type="match status" value="1"/>
</dbReference>
<keyword evidence="5" id="KW-0378">Hydrolase</keyword>
<dbReference type="STRING" id="64791.A0A151WTJ3"/>
<dbReference type="GO" id="GO:0005975">
    <property type="term" value="P:carbohydrate metabolic process"/>
    <property type="evidence" value="ECO:0007669"/>
    <property type="project" value="InterPro"/>
</dbReference>
<keyword evidence="7" id="KW-0732">Signal</keyword>
<feature type="chain" id="PRO_5007591427" description="alpha-glucosidase" evidence="7">
    <location>
        <begin position="20"/>
        <end position="916"/>
    </location>
</feature>
<dbReference type="CDD" id="cd11328">
    <property type="entry name" value="AmyAc_maltase"/>
    <property type="match status" value="1"/>
</dbReference>
<organism evidence="9 10">
    <name type="scientific">Mycetomoellerius zeteki</name>
    <dbReference type="NCBI Taxonomy" id="64791"/>
    <lineage>
        <taxon>Eukaryota</taxon>
        <taxon>Metazoa</taxon>
        <taxon>Ecdysozoa</taxon>
        <taxon>Arthropoda</taxon>
        <taxon>Hexapoda</taxon>
        <taxon>Insecta</taxon>
        <taxon>Pterygota</taxon>
        <taxon>Neoptera</taxon>
        <taxon>Endopterygota</taxon>
        <taxon>Hymenoptera</taxon>
        <taxon>Apocrita</taxon>
        <taxon>Aculeata</taxon>
        <taxon>Formicoidea</taxon>
        <taxon>Formicidae</taxon>
        <taxon>Myrmicinae</taxon>
        <taxon>Mycetomoellerius</taxon>
    </lineage>
</organism>
<feature type="compositionally biased region" description="Polar residues" evidence="6">
    <location>
        <begin position="644"/>
        <end position="662"/>
    </location>
</feature>
<name>A0A151WTJ3_9HYME</name>
<dbReference type="InterPro" id="IPR022096">
    <property type="entry name" value="SBF1/SBF2"/>
</dbReference>
<dbReference type="InterPro" id="IPR045857">
    <property type="entry name" value="O16G_dom_2"/>
</dbReference>
<evidence type="ECO:0000313" key="9">
    <source>
        <dbReference type="EMBL" id="KYQ51252.1"/>
    </source>
</evidence>
<feature type="signal peptide" evidence="7">
    <location>
        <begin position="1"/>
        <end position="19"/>
    </location>
</feature>
<dbReference type="Gene3D" id="3.20.20.80">
    <property type="entry name" value="Glycosidases"/>
    <property type="match status" value="1"/>
</dbReference>
<dbReference type="EC" id="3.2.1.20" evidence="3"/>
<proteinExistence type="inferred from homology"/>
<gene>
    <name evidence="9" type="ORF">ALC60_09718</name>
</gene>